<sequence>MAQKRSARRGQRRRRERRVITHAIAHVQSTYNNTIVTITDPQGNTLAWASGGTVGFKGTKKGTPYAAQLAAQTAGRRVLDMGVKKLDILVKGPGPGRDTAVRALQALGFEIGVIKDITPTPHNGCRPSRRRRT</sequence>
<dbReference type="GO" id="GO:0019843">
    <property type="term" value="F:rRNA binding"/>
    <property type="evidence" value="ECO:0007669"/>
    <property type="project" value="UniProtKB-UniRule"/>
</dbReference>
<name>A0A2H5XDK6_9BACT</name>
<evidence type="ECO:0000313" key="11">
    <source>
        <dbReference type="Proteomes" id="UP000236173"/>
    </source>
</evidence>
<evidence type="ECO:0000256" key="8">
    <source>
        <dbReference type="HAMAP-Rule" id="MF_01310"/>
    </source>
</evidence>
<dbReference type="Pfam" id="PF00411">
    <property type="entry name" value="Ribosomal_S11"/>
    <property type="match status" value="1"/>
</dbReference>
<comment type="caution">
    <text evidence="10">The sequence shown here is derived from an EMBL/GenBank/DDBJ whole genome shotgun (WGS) entry which is preliminary data.</text>
</comment>
<reference evidence="11" key="1">
    <citation type="submission" date="2017-09" db="EMBL/GenBank/DDBJ databases">
        <title>Metaegenomics of thermophilic ammonia-oxidizing enrichment culture.</title>
        <authorList>
            <person name="Kato S."/>
            <person name="Suzuki K."/>
        </authorList>
    </citation>
    <scope>NUCLEOTIDE SEQUENCE [LARGE SCALE GENOMIC DNA]</scope>
</reference>
<dbReference type="InterPro" id="IPR019981">
    <property type="entry name" value="Ribosomal_uS11_bac-type"/>
</dbReference>
<proteinExistence type="inferred from homology"/>
<dbReference type="InterPro" id="IPR018102">
    <property type="entry name" value="Ribosomal_uS11_CS"/>
</dbReference>
<accession>A0A2H5XDK6</accession>
<dbReference type="HAMAP" id="MF_01310">
    <property type="entry name" value="Ribosomal_uS11"/>
    <property type="match status" value="1"/>
</dbReference>
<evidence type="ECO:0000256" key="1">
    <source>
        <dbReference type="ARBA" id="ARBA00006194"/>
    </source>
</evidence>
<dbReference type="AlphaFoldDB" id="A0A2H5XDK6"/>
<evidence type="ECO:0000256" key="6">
    <source>
        <dbReference type="ARBA" id="ARBA00035160"/>
    </source>
</evidence>
<dbReference type="EMBL" id="BEHT01000023">
    <property type="protein sequence ID" value="GBC99273.1"/>
    <property type="molecule type" value="Genomic_DNA"/>
</dbReference>
<organism evidence="10 11">
    <name type="scientific">Candidatus Fervidibacter japonicus</name>
    <dbReference type="NCBI Taxonomy" id="2035412"/>
    <lineage>
        <taxon>Bacteria</taxon>
        <taxon>Candidatus Fervidibacterota</taxon>
        <taxon>Candidatus Fervidibacter</taxon>
    </lineage>
</organism>
<dbReference type="InterPro" id="IPR036967">
    <property type="entry name" value="Ribosomal_uS11_sf"/>
</dbReference>
<comment type="similarity">
    <text evidence="1 8 9">Belongs to the universal ribosomal protein uS11 family.</text>
</comment>
<protein>
    <recommendedName>
        <fullName evidence="6 8">Small ribosomal subunit protein uS11</fullName>
    </recommendedName>
</protein>
<dbReference type="Proteomes" id="UP000236173">
    <property type="component" value="Unassembled WGS sequence"/>
</dbReference>
<dbReference type="NCBIfam" id="NF003698">
    <property type="entry name" value="PRK05309.1"/>
    <property type="match status" value="1"/>
</dbReference>
<comment type="function">
    <text evidence="7 8">Located on the platform of the 30S subunit, it bridges several disparate RNA helices of the 16S rRNA. Forms part of the Shine-Dalgarno cleft in the 70S ribosome.</text>
</comment>
<evidence type="ECO:0000256" key="5">
    <source>
        <dbReference type="ARBA" id="ARBA00023274"/>
    </source>
</evidence>
<dbReference type="PANTHER" id="PTHR11759">
    <property type="entry name" value="40S RIBOSOMAL PROTEIN S14/30S RIBOSOMAL PROTEIN S11"/>
    <property type="match status" value="1"/>
</dbReference>
<dbReference type="PIRSF" id="PIRSF002131">
    <property type="entry name" value="Ribosomal_S11"/>
    <property type="match status" value="1"/>
</dbReference>
<dbReference type="SUPFAM" id="SSF53137">
    <property type="entry name" value="Translational machinery components"/>
    <property type="match status" value="1"/>
</dbReference>
<dbReference type="NCBIfam" id="TIGR03632">
    <property type="entry name" value="uS11_bact"/>
    <property type="match status" value="1"/>
</dbReference>
<dbReference type="PROSITE" id="PS00054">
    <property type="entry name" value="RIBOSOMAL_S11"/>
    <property type="match status" value="1"/>
</dbReference>
<evidence type="ECO:0000256" key="2">
    <source>
        <dbReference type="ARBA" id="ARBA00022730"/>
    </source>
</evidence>
<keyword evidence="5 8" id="KW-0687">Ribonucleoprotein</keyword>
<dbReference type="GO" id="GO:0003735">
    <property type="term" value="F:structural constituent of ribosome"/>
    <property type="evidence" value="ECO:0007669"/>
    <property type="project" value="InterPro"/>
</dbReference>
<dbReference type="InterPro" id="IPR001971">
    <property type="entry name" value="Ribosomal_uS11"/>
</dbReference>
<evidence type="ECO:0000256" key="9">
    <source>
        <dbReference type="RuleBase" id="RU003629"/>
    </source>
</evidence>
<evidence type="ECO:0000256" key="7">
    <source>
        <dbReference type="ARBA" id="ARBA00058053"/>
    </source>
</evidence>
<comment type="subunit">
    <text evidence="8">Part of the 30S ribosomal subunit. Interacts with proteins S7 and S18. Binds to IF-3.</text>
</comment>
<keyword evidence="2 8" id="KW-0699">rRNA-binding</keyword>
<evidence type="ECO:0000313" key="10">
    <source>
        <dbReference type="EMBL" id="GBC99273.1"/>
    </source>
</evidence>
<dbReference type="GO" id="GO:0006412">
    <property type="term" value="P:translation"/>
    <property type="evidence" value="ECO:0007669"/>
    <property type="project" value="UniProtKB-UniRule"/>
</dbReference>
<dbReference type="GO" id="GO:1990904">
    <property type="term" value="C:ribonucleoprotein complex"/>
    <property type="evidence" value="ECO:0007669"/>
    <property type="project" value="UniProtKB-KW"/>
</dbReference>
<dbReference type="FunFam" id="3.30.420.80:FF:000001">
    <property type="entry name" value="30S ribosomal protein S11"/>
    <property type="match status" value="1"/>
</dbReference>
<evidence type="ECO:0000256" key="4">
    <source>
        <dbReference type="ARBA" id="ARBA00022980"/>
    </source>
</evidence>
<dbReference type="GO" id="GO:0005840">
    <property type="term" value="C:ribosome"/>
    <property type="evidence" value="ECO:0007669"/>
    <property type="project" value="UniProtKB-KW"/>
</dbReference>
<evidence type="ECO:0000256" key="3">
    <source>
        <dbReference type="ARBA" id="ARBA00022884"/>
    </source>
</evidence>
<dbReference type="Gene3D" id="3.30.420.80">
    <property type="entry name" value="Ribosomal protein S11"/>
    <property type="match status" value="1"/>
</dbReference>
<gene>
    <name evidence="8 10" type="primary">rpsK</name>
    <name evidence="10" type="ORF">HRbin17_01795</name>
</gene>
<keyword evidence="4 8" id="KW-0689">Ribosomal protein</keyword>
<keyword evidence="3 8" id="KW-0694">RNA-binding</keyword>